<dbReference type="Proteomes" id="UP000008810">
    <property type="component" value="Chromosome 4"/>
</dbReference>
<evidence type="ECO:0000313" key="2">
    <source>
        <dbReference type="EMBL" id="PNT63128.1"/>
    </source>
</evidence>
<reference evidence="2 3" key="1">
    <citation type="journal article" date="2010" name="Nature">
        <title>Genome sequencing and analysis of the model grass Brachypodium distachyon.</title>
        <authorList>
            <consortium name="International Brachypodium Initiative"/>
        </authorList>
    </citation>
    <scope>NUCLEOTIDE SEQUENCE [LARGE SCALE GENOMIC DNA]</scope>
    <source>
        <strain evidence="2 3">Bd21</strain>
    </source>
</reference>
<dbReference type="EnsemblPlants" id="PNT63128">
    <property type="protein sequence ID" value="PNT63128"/>
    <property type="gene ID" value="BRADI_4g11833v3"/>
</dbReference>
<keyword evidence="4" id="KW-1185">Reference proteome</keyword>
<dbReference type="InParanoid" id="A0A2K2CM81"/>
<protein>
    <submittedName>
        <fullName evidence="2 3">Uncharacterized protein</fullName>
    </submittedName>
</protein>
<evidence type="ECO:0000256" key="1">
    <source>
        <dbReference type="SAM" id="MobiDB-lite"/>
    </source>
</evidence>
<gene>
    <name evidence="2" type="ORF">BRADI_4g11833v3</name>
</gene>
<organism evidence="2">
    <name type="scientific">Brachypodium distachyon</name>
    <name type="common">Purple false brome</name>
    <name type="synonym">Trachynia distachya</name>
    <dbReference type="NCBI Taxonomy" id="15368"/>
    <lineage>
        <taxon>Eukaryota</taxon>
        <taxon>Viridiplantae</taxon>
        <taxon>Streptophyta</taxon>
        <taxon>Embryophyta</taxon>
        <taxon>Tracheophyta</taxon>
        <taxon>Spermatophyta</taxon>
        <taxon>Magnoliopsida</taxon>
        <taxon>Liliopsida</taxon>
        <taxon>Poales</taxon>
        <taxon>Poaceae</taxon>
        <taxon>BOP clade</taxon>
        <taxon>Pooideae</taxon>
        <taxon>Stipodae</taxon>
        <taxon>Brachypodieae</taxon>
        <taxon>Brachypodium</taxon>
    </lineage>
</organism>
<feature type="region of interest" description="Disordered" evidence="1">
    <location>
        <begin position="36"/>
        <end position="187"/>
    </location>
</feature>
<feature type="compositionally biased region" description="Basic and acidic residues" evidence="1">
    <location>
        <begin position="70"/>
        <end position="138"/>
    </location>
</feature>
<proteinExistence type="predicted"/>
<evidence type="ECO:0000313" key="3">
    <source>
        <dbReference type="EnsemblPlants" id="PNT63128"/>
    </source>
</evidence>
<name>A0A2K2CM81_BRADI</name>
<evidence type="ECO:0000313" key="4">
    <source>
        <dbReference type="Proteomes" id="UP000008810"/>
    </source>
</evidence>
<reference evidence="3" key="3">
    <citation type="submission" date="2018-08" db="UniProtKB">
        <authorList>
            <consortium name="EnsemblPlants"/>
        </authorList>
    </citation>
    <scope>IDENTIFICATION</scope>
    <source>
        <strain evidence="3">cv. Bd21</strain>
    </source>
</reference>
<dbReference type="EMBL" id="CM000883">
    <property type="protein sequence ID" value="PNT63128.1"/>
    <property type="molecule type" value="Genomic_DNA"/>
</dbReference>
<reference evidence="2" key="2">
    <citation type="submission" date="2017-06" db="EMBL/GenBank/DDBJ databases">
        <title>WGS assembly of Brachypodium distachyon.</title>
        <authorList>
            <consortium name="The International Brachypodium Initiative"/>
            <person name="Lucas S."/>
            <person name="Harmon-Smith M."/>
            <person name="Lail K."/>
            <person name="Tice H."/>
            <person name="Grimwood J."/>
            <person name="Bruce D."/>
            <person name="Barry K."/>
            <person name="Shu S."/>
            <person name="Lindquist E."/>
            <person name="Wang M."/>
            <person name="Pitluck S."/>
            <person name="Vogel J.P."/>
            <person name="Garvin D.F."/>
            <person name="Mockler T.C."/>
            <person name="Schmutz J."/>
            <person name="Rokhsar D."/>
            <person name="Bevan M.W."/>
        </authorList>
    </citation>
    <scope>NUCLEOTIDE SEQUENCE</scope>
    <source>
        <strain evidence="2">Bd21</strain>
    </source>
</reference>
<accession>A0A2K2CM81</accession>
<dbReference type="Gramene" id="PNT63128">
    <property type="protein sequence ID" value="PNT63128"/>
    <property type="gene ID" value="BRADI_4g11833v3"/>
</dbReference>
<dbReference type="AlphaFoldDB" id="A0A2K2CM81"/>
<sequence length="187" mass="19856">MGWLVAPVAGQSTATGIEFGQPLVTNFVAVGGIRRRRRPDPAAGLVASAGGQRWRAGLRRAGRAWPGGGSRERERAAGRQHRESTGGGMREGEPGLKPGRERGSWGGREAEQMREGGRDGEVRDREGEPGLGGDRVEGNQEGGKSGGRWRPALPSSQSGLLHPIQIYGEPRARSPSRWGLVPGAELV</sequence>